<feature type="compositionally biased region" description="Low complexity" evidence="1">
    <location>
        <begin position="45"/>
        <end position="72"/>
    </location>
</feature>
<dbReference type="EMBL" id="JAAAHY010002656">
    <property type="protein sequence ID" value="KAF9944095.1"/>
    <property type="molecule type" value="Genomic_DNA"/>
</dbReference>
<feature type="compositionally biased region" description="Low complexity" evidence="1">
    <location>
        <begin position="185"/>
        <end position="200"/>
    </location>
</feature>
<feature type="non-terminal residue" evidence="2">
    <location>
        <position position="1"/>
    </location>
</feature>
<dbReference type="Proteomes" id="UP000738359">
    <property type="component" value="Unassembled WGS sequence"/>
</dbReference>
<feature type="compositionally biased region" description="Low complexity" evidence="1">
    <location>
        <begin position="103"/>
        <end position="134"/>
    </location>
</feature>
<sequence>SLHIPLSIFRKCISHPPRSQQASDPIVVTPMWQDEEATTTTTILPASSPSFDSEPSSPTPSVSLPSATLPSTFSARPAYTIGTRSHSYATDKRKSLPPPPPLLASFALPDPLASEAVPSPPSMASSPSLASPPAHTRRNPLSRASSLQRSTAPSAALETIAADEDASDATGLSLPSAGAVAGTALSRQSSLSLNRQSSLSRKQDRDLAVPPSPSSTHRPQKHVMLNRRSTSQDFQLQLRPQQQQQQQQLQPQQQQQQQQQRLEDLGGELSEAGEDQSPGTPTSVSSFGSSTMNEREKNASVRSKRLSR</sequence>
<protein>
    <submittedName>
        <fullName evidence="2">Uncharacterized protein</fullName>
    </submittedName>
</protein>
<name>A0A9P6IRW2_MORAP</name>
<comment type="caution">
    <text evidence="2">The sequence shown here is derived from an EMBL/GenBank/DDBJ whole genome shotgun (WGS) entry which is preliminary data.</text>
</comment>
<gene>
    <name evidence="2" type="ORF">BGZ70_005050</name>
</gene>
<dbReference type="AlphaFoldDB" id="A0A9P6IRW2"/>
<feature type="region of interest" description="Disordered" evidence="1">
    <location>
        <begin position="43"/>
        <end position="308"/>
    </location>
</feature>
<keyword evidence="3" id="KW-1185">Reference proteome</keyword>
<evidence type="ECO:0000313" key="2">
    <source>
        <dbReference type="EMBL" id="KAF9944095.1"/>
    </source>
</evidence>
<feature type="compositionally biased region" description="Low complexity" evidence="1">
    <location>
        <begin position="235"/>
        <end position="260"/>
    </location>
</feature>
<accession>A0A9P6IRW2</accession>
<dbReference type="OrthoDB" id="2442063at2759"/>
<feature type="compositionally biased region" description="Polar residues" evidence="1">
    <location>
        <begin position="277"/>
        <end position="292"/>
    </location>
</feature>
<evidence type="ECO:0000313" key="3">
    <source>
        <dbReference type="Proteomes" id="UP000738359"/>
    </source>
</evidence>
<evidence type="ECO:0000256" key="1">
    <source>
        <dbReference type="SAM" id="MobiDB-lite"/>
    </source>
</evidence>
<feature type="non-terminal residue" evidence="2">
    <location>
        <position position="308"/>
    </location>
</feature>
<reference evidence="2" key="1">
    <citation type="journal article" date="2020" name="Fungal Divers.">
        <title>Resolving the Mortierellaceae phylogeny through synthesis of multi-gene phylogenetics and phylogenomics.</title>
        <authorList>
            <person name="Vandepol N."/>
            <person name="Liber J."/>
            <person name="Desiro A."/>
            <person name="Na H."/>
            <person name="Kennedy M."/>
            <person name="Barry K."/>
            <person name="Grigoriev I.V."/>
            <person name="Miller A.N."/>
            <person name="O'Donnell K."/>
            <person name="Stajich J.E."/>
            <person name="Bonito G."/>
        </authorList>
    </citation>
    <scope>NUCLEOTIDE SEQUENCE</scope>
    <source>
        <strain evidence="2">CK1249</strain>
    </source>
</reference>
<organism evidence="2 3">
    <name type="scientific">Mortierella alpina</name>
    <name type="common">Oleaginous fungus</name>
    <name type="synonym">Mortierella renispora</name>
    <dbReference type="NCBI Taxonomy" id="64518"/>
    <lineage>
        <taxon>Eukaryota</taxon>
        <taxon>Fungi</taxon>
        <taxon>Fungi incertae sedis</taxon>
        <taxon>Mucoromycota</taxon>
        <taxon>Mortierellomycotina</taxon>
        <taxon>Mortierellomycetes</taxon>
        <taxon>Mortierellales</taxon>
        <taxon>Mortierellaceae</taxon>
        <taxon>Mortierella</taxon>
    </lineage>
</organism>
<feature type="compositionally biased region" description="Polar residues" evidence="1">
    <location>
        <begin position="142"/>
        <end position="153"/>
    </location>
</feature>
<proteinExistence type="predicted"/>